<keyword evidence="2" id="KW-1185">Reference proteome</keyword>
<name>A0AA36GVC9_CYLNA</name>
<protein>
    <submittedName>
        <fullName evidence="1">Uncharacterized protein</fullName>
    </submittedName>
</protein>
<evidence type="ECO:0000313" key="1">
    <source>
        <dbReference type="EMBL" id="CAJ0598778.1"/>
    </source>
</evidence>
<proteinExistence type="predicted"/>
<comment type="caution">
    <text evidence="1">The sequence shown here is derived from an EMBL/GenBank/DDBJ whole genome shotgun (WGS) entry which is preliminary data.</text>
</comment>
<dbReference type="AlphaFoldDB" id="A0AA36GVC9"/>
<dbReference type="EMBL" id="CATQJL010000223">
    <property type="protein sequence ID" value="CAJ0598778.1"/>
    <property type="molecule type" value="Genomic_DNA"/>
</dbReference>
<organism evidence="1 2">
    <name type="scientific">Cylicocyclus nassatus</name>
    <name type="common">Nematode worm</name>
    <dbReference type="NCBI Taxonomy" id="53992"/>
    <lineage>
        <taxon>Eukaryota</taxon>
        <taxon>Metazoa</taxon>
        <taxon>Ecdysozoa</taxon>
        <taxon>Nematoda</taxon>
        <taxon>Chromadorea</taxon>
        <taxon>Rhabditida</taxon>
        <taxon>Rhabditina</taxon>
        <taxon>Rhabditomorpha</taxon>
        <taxon>Strongyloidea</taxon>
        <taxon>Strongylidae</taxon>
        <taxon>Cylicocyclus</taxon>
    </lineage>
</organism>
<evidence type="ECO:0000313" key="2">
    <source>
        <dbReference type="Proteomes" id="UP001176961"/>
    </source>
</evidence>
<dbReference type="Proteomes" id="UP001176961">
    <property type="component" value="Unassembled WGS sequence"/>
</dbReference>
<accession>A0AA36GVC9</accession>
<sequence>MNKCQPCHQNGGAKCSICSADYNSYVRRVGHGIPRSGLERCSYQRRQVPLAFPRTTTLPRPSFHSTVINSSALTSSSLPSITIAAAKPERSFHRHTLA</sequence>
<gene>
    <name evidence="1" type="ORF">CYNAS_LOCUS10761</name>
</gene>
<reference evidence="1" key="1">
    <citation type="submission" date="2023-07" db="EMBL/GenBank/DDBJ databases">
        <authorList>
            <consortium name="CYATHOMIX"/>
        </authorList>
    </citation>
    <scope>NUCLEOTIDE SEQUENCE</scope>
    <source>
        <strain evidence="1">N/A</strain>
    </source>
</reference>